<comment type="caution">
    <text evidence="1">The sequence shown here is derived from an EMBL/GenBank/DDBJ whole genome shotgun (WGS) entry which is preliminary data.</text>
</comment>
<organism evidence="1 2">
    <name type="scientific">Rubripirellula amarantea</name>
    <dbReference type="NCBI Taxonomy" id="2527999"/>
    <lineage>
        <taxon>Bacteria</taxon>
        <taxon>Pseudomonadati</taxon>
        <taxon>Planctomycetota</taxon>
        <taxon>Planctomycetia</taxon>
        <taxon>Pirellulales</taxon>
        <taxon>Pirellulaceae</taxon>
        <taxon>Rubripirellula</taxon>
    </lineage>
</organism>
<proteinExistence type="predicted"/>
<dbReference type="OrthoDB" id="246496at2"/>
<dbReference type="RefSeq" id="WP_146513416.1">
    <property type="nucleotide sequence ID" value="NZ_SJPI01000001.1"/>
</dbReference>
<gene>
    <name evidence="1" type="ORF">Pla22_07770</name>
</gene>
<protein>
    <submittedName>
        <fullName evidence="1">Uncharacterized protein</fullName>
    </submittedName>
</protein>
<dbReference type="Proteomes" id="UP000316598">
    <property type="component" value="Unassembled WGS sequence"/>
</dbReference>
<sequence>MPTKEIRLGKTFQVVVFTPFVLLLVCTAYADFVWNRTQTQMTRMMETELEMSMEDLPFIPLRHRTESNSQSEFQRLIDAASGLNREYNELFLAVAGEQYSVVPPGEESALAPLITQYTKDAAPIIERVIQLRTTIDDRSSINALGYVPQDSEFYHLSRVFSFAFRDAFHKGNTELAFHMLEQWKWITRLPGDDATELEYYIRLSAVSKFHHLVLNSLQFDQWNDEQLAEMANWMKPRSEWQKARQRATEFEIANAQRAYSDTLPSLSWGEPYPFPVAPSERHQWTPVFFNDDTYRDPRDAAGHTQIRQATRFFTADRWLSIPLMDENPWSNIAWRYPDAWENERMFTPDRQQETIAKAISLRQHYRQTETWLNKLPTVEDL</sequence>
<keyword evidence="2" id="KW-1185">Reference proteome</keyword>
<dbReference type="EMBL" id="SJPI01000001">
    <property type="protein sequence ID" value="TWT53149.1"/>
    <property type="molecule type" value="Genomic_DNA"/>
</dbReference>
<evidence type="ECO:0000313" key="2">
    <source>
        <dbReference type="Proteomes" id="UP000316598"/>
    </source>
</evidence>
<reference evidence="1 2" key="1">
    <citation type="submission" date="2019-02" db="EMBL/GenBank/DDBJ databases">
        <title>Deep-cultivation of Planctomycetes and their phenomic and genomic characterization uncovers novel biology.</title>
        <authorList>
            <person name="Wiegand S."/>
            <person name="Jogler M."/>
            <person name="Boedeker C."/>
            <person name="Pinto D."/>
            <person name="Vollmers J."/>
            <person name="Rivas-Marin E."/>
            <person name="Kohn T."/>
            <person name="Peeters S.H."/>
            <person name="Heuer A."/>
            <person name="Rast P."/>
            <person name="Oberbeckmann S."/>
            <person name="Bunk B."/>
            <person name="Jeske O."/>
            <person name="Meyerdierks A."/>
            <person name="Storesund J.E."/>
            <person name="Kallscheuer N."/>
            <person name="Luecker S."/>
            <person name="Lage O.M."/>
            <person name="Pohl T."/>
            <person name="Merkel B.J."/>
            <person name="Hornburger P."/>
            <person name="Mueller R.-W."/>
            <person name="Bruemmer F."/>
            <person name="Labrenz M."/>
            <person name="Spormann A.M."/>
            <person name="Op Den Camp H."/>
            <person name="Overmann J."/>
            <person name="Amann R."/>
            <person name="Jetten M.S.M."/>
            <person name="Mascher T."/>
            <person name="Medema M.H."/>
            <person name="Devos D.P."/>
            <person name="Kaster A.-K."/>
            <person name="Ovreas L."/>
            <person name="Rohde M."/>
            <person name="Galperin M.Y."/>
            <person name="Jogler C."/>
        </authorList>
    </citation>
    <scope>NUCLEOTIDE SEQUENCE [LARGE SCALE GENOMIC DNA]</scope>
    <source>
        <strain evidence="1 2">Pla22</strain>
    </source>
</reference>
<evidence type="ECO:0000313" key="1">
    <source>
        <dbReference type="EMBL" id="TWT53149.1"/>
    </source>
</evidence>
<dbReference type="AlphaFoldDB" id="A0A5C5WSL3"/>
<accession>A0A5C5WSL3</accession>
<name>A0A5C5WSL3_9BACT</name>